<keyword evidence="4 6" id="KW-1133">Transmembrane helix</keyword>
<dbReference type="EMBL" id="WUWG01000003">
    <property type="protein sequence ID" value="MXU65592.1"/>
    <property type="molecule type" value="Genomic_DNA"/>
</dbReference>
<dbReference type="GO" id="GO:0005886">
    <property type="term" value="C:plasma membrane"/>
    <property type="evidence" value="ECO:0007669"/>
    <property type="project" value="UniProtKB-SubCell"/>
</dbReference>
<feature type="transmembrane region" description="Helical" evidence="6">
    <location>
        <begin position="279"/>
        <end position="300"/>
    </location>
</feature>
<keyword evidence="9" id="KW-1185">Reference proteome</keyword>
<evidence type="ECO:0000313" key="8">
    <source>
        <dbReference type="EMBL" id="MXU65592.1"/>
    </source>
</evidence>
<dbReference type="InterPro" id="IPR000620">
    <property type="entry name" value="EamA_dom"/>
</dbReference>
<sequence>MDQTASPAERRRGHLAMLLFSALVAGSFALGGLAAPAIDPSALNLVRFVIATAAVGLVARAQGHRLGWPEHRAAWRFLLLGALGATYFVTMFHALQITDPVATSAVFTLTPLMAAACGWILMRQRTSIAMLVAMTLAATGALWIIFRADLGALRAFAIGPGERIFAIGCLAYALQTALVRPLNRGEPVILFSFYTLVAQTVVIGIWGWRPILATDWLALPAIVWVTILYTALAASAATFFLIQYSALRLPAGQVMAYTYLTPSFVLVWSGLLGQGWSDPVIWVGTALAAAGLGLLLVTGARVRGAAAAR</sequence>
<dbReference type="PANTHER" id="PTHR32322:SF18">
    <property type="entry name" value="S-ADENOSYLMETHIONINE_S-ADENOSYLHOMOCYSTEINE TRANSPORTER"/>
    <property type="match status" value="1"/>
</dbReference>
<evidence type="ECO:0000256" key="5">
    <source>
        <dbReference type="ARBA" id="ARBA00023136"/>
    </source>
</evidence>
<evidence type="ECO:0000256" key="6">
    <source>
        <dbReference type="SAM" id="Phobius"/>
    </source>
</evidence>
<feature type="transmembrane region" description="Helical" evidence="6">
    <location>
        <begin position="187"/>
        <end position="209"/>
    </location>
</feature>
<feature type="transmembrane region" description="Helical" evidence="6">
    <location>
        <begin position="254"/>
        <end position="273"/>
    </location>
</feature>
<keyword evidence="5 6" id="KW-0472">Membrane</keyword>
<evidence type="ECO:0000259" key="7">
    <source>
        <dbReference type="Pfam" id="PF00892"/>
    </source>
</evidence>
<accession>A0A6B0TWG0</accession>
<feature type="domain" description="EamA" evidence="7">
    <location>
        <begin position="165"/>
        <end position="296"/>
    </location>
</feature>
<feature type="domain" description="EamA" evidence="7">
    <location>
        <begin position="12"/>
        <end position="145"/>
    </location>
</feature>
<dbReference type="InterPro" id="IPR037185">
    <property type="entry name" value="EmrE-like"/>
</dbReference>
<evidence type="ECO:0000256" key="1">
    <source>
        <dbReference type="ARBA" id="ARBA00004651"/>
    </source>
</evidence>
<protein>
    <submittedName>
        <fullName evidence="8">EamA family transporter</fullName>
    </submittedName>
</protein>
<keyword evidence="2" id="KW-1003">Cell membrane</keyword>
<reference evidence="8 9" key="1">
    <citation type="submission" date="2019-12" db="EMBL/GenBank/DDBJ databases">
        <title>Strain KN286 was isolated from seawater, which was collected from Caroline Seamount in the tropical western Pacific.</title>
        <authorList>
            <person name="Wang Q."/>
        </authorList>
    </citation>
    <scope>NUCLEOTIDE SEQUENCE [LARGE SCALE GENOMIC DNA]</scope>
    <source>
        <strain evidence="8 9">KN286</strain>
    </source>
</reference>
<feature type="transmembrane region" description="Helical" evidence="6">
    <location>
        <begin position="221"/>
        <end position="242"/>
    </location>
</feature>
<feature type="transmembrane region" description="Helical" evidence="6">
    <location>
        <begin position="152"/>
        <end position="175"/>
    </location>
</feature>
<organism evidence="8 9">
    <name type="scientific">Oceanomicrobium pacificus</name>
    <dbReference type="NCBI Taxonomy" id="2692916"/>
    <lineage>
        <taxon>Bacteria</taxon>
        <taxon>Pseudomonadati</taxon>
        <taxon>Pseudomonadota</taxon>
        <taxon>Alphaproteobacteria</taxon>
        <taxon>Rhodobacterales</taxon>
        <taxon>Paracoccaceae</taxon>
        <taxon>Oceanomicrobium</taxon>
    </lineage>
</organism>
<evidence type="ECO:0000313" key="9">
    <source>
        <dbReference type="Proteomes" id="UP000436016"/>
    </source>
</evidence>
<feature type="transmembrane region" description="Helical" evidence="6">
    <location>
        <begin position="101"/>
        <end position="121"/>
    </location>
</feature>
<dbReference type="RefSeq" id="WP_160854199.1">
    <property type="nucleotide sequence ID" value="NZ_WUWG01000003.1"/>
</dbReference>
<dbReference type="PANTHER" id="PTHR32322">
    <property type="entry name" value="INNER MEMBRANE TRANSPORTER"/>
    <property type="match status" value="1"/>
</dbReference>
<dbReference type="AlphaFoldDB" id="A0A6B0TWG0"/>
<gene>
    <name evidence="8" type="ORF">GSH16_09035</name>
</gene>
<evidence type="ECO:0000256" key="4">
    <source>
        <dbReference type="ARBA" id="ARBA00022989"/>
    </source>
</evidence>
<dbReference type="InterPro" id="IPR050638">
    <property type="entry name" value="AA-Vitamin_Transporters"/>
</dbReference>
<keyword evidence="3 6" id="KW-0812">Transmembrane</keyword>
<comment type="subcellular location">
    <subcellularLocation>
        <location evidence="1">Cell membrane</location>
        <topology evidence="1">Multi-pass membrane protein</topology>
    </subcellularLocation>
</comment>
<dbReference type="SUPFAM" id="SSF103481">
    <property type="entry name" value="Multidrug resistance efflux transporter EmrE"/>
    <property type="match status" value="2"/>
</dbReference>
<feature type="transmembrane region" description="Helical" evidence="6">
    <location>
        <begin position="128"/>
        <end position="146"/>
    </location>
</feature>
<dbReference type="Pfam" id="PF00892">
    <property type="entry name" value="EamA"/>
    <property type="match status" value="2"/>
</dbReference>
<name>A0A6B0TWG0_9RHOB</name>
<dbReference type="Proteomes" id="UP000436016">
    <property type="component" value="Unassembled WGS sequence"/>
</dbReference>
<comment type="caution">
    <text evidence="8">The sequence shown here is derived from an EMBL/GenBank/DDBJ whole genome shotgun (WGS) entry which is preliminary data.</text>
</comment>
<feature type="transmembrane region" description="Helical" evidence="6">
    <location>
        <begin position="73"/>
        <end position="95"/>
    </location>
</feature>
<proteinExistence type="predicted"/>
<feature type="transmembrane region" description="Helical" evidence="6">
    <location>
        <begin position="44"/>
        <end position="61"/>
    </location>
</feature>
<evidence type="ECO:0000256" key="2">
    <source>
        <dbReference type="ARBA" id="ARBA00022475"/>
    </source>
</evidence>
<evidence type="ECO:0000256" key="3">
    <source>
        <dbReference type="ARBA" id="ARBA00022692"/>
    </source>
</evidence>